<reference evidence="2" key="1">
    <citation type="journal article" date="2023" name="Nat. Plants">
        <title>Single-cell RNA sequencing provides a high-resolution roadmap for understanding the multicellular compartmentation of specialized metabolism.</title>
        <authorList>
            <person name="Sun S."/>
            <person name="Shen X."/>
            <person name="Li Y."/>
            <person name="Li Y."/>
            <person name="Wang S."/>
            <person name="Li R."/>
            <person name="Zhang H."/>
            <person name="Shen G."/>
            <person name="Guo B."/>
            <person name="Wei J."/>
            <person name="Xu J."/>
            <person name="St-Pierre B."/>
            <person name="Chen S."/>
            <person name="Sun C."/>
        </authorList>
    </citation>
    <scope>NUCLEOTIDE SEQUENCE [LARGE SCALE GENOMIC DNA]</scope>
</reference>
<comment type="caution">
    <text evidence="1">The sequence shown here is derived from an EMBL/GenBank/DDBJ whole genome shotgun (WGS) entry which is preliminary data.</text>
</comment>
<accession>A0ACC0AWS8</accession>
<organism evidence="1 2">
    <name type="scientific">Catharanthus roseus</name>
    <name type="common">Madagascar periwinkle</name>
    <name type="synonym">Vinca rosea</name>
    <dbReference type="NCBI Taxonomy" id="4058"/>
    <lineage>
        <taxon>Eukaryota</taxon>
        <taxon>Viridiplantae</taxon>
        <taxon>Streptophyta</taxon>
        <taxon>Embryophyta</taxon>
        <taxon>Tracheophyta</taxon>
        <taxon>Spermatophyta</taxon>
        <taxon>Magnoliopsida</taxon>
        <taxon>eudicotyledons</taxon>
        <taxon>Gunneridae</taxon>
        <taxon>Pentapetalae</taxon>
        <taxon>asterids</taxon>
        <taxon>lamiids</taxon>
        <taxon>Gentianales</taxon>
        <taxon>Apocynaceae</taxon>
        <taxon>Rauvolfioideae</taxon>
        <taxon>Vinceae</taxon>
        <taxon>Catharanthinae</taxon>
        <taxon>Catharanthus</taxon>
    </lineage>
</organism>
<protein>
    <submittedName>
        <fullName evidence="1">Uncharacterized protein</fullName>
    </submittedName>
</protein>
<sequence length="540" mass="63206">MVSQSEIVRPSCNFSPSLWGDFFDSFDWDQKAAEFYLQEIKELKNKIRCMLVDTSIDVSKKVELIDTLERLSISYHFETEIEEQLNQIFINSTLDQSNLYIVALQFRIFRQHGFNISSDVFNKFKDGNGEFIEALTSDVKGVLSLYEAAYLRKHGDDILEEALTFTKYHLIKMLPNLSPSLQKQVSHSLDQTIHRGWQRTEARFNISIYENDETKNDSLLRLAKLDYNLLQMLHKQELHEIRRWWKNLDLSKFTYPRDRVIEGYYASLGMYFEPQYSLARIMATKTLVMTSVIDDTFDAYGTIEELKLFTDAIQRWNIEEIDRLPGYLKTVYGTLINLHQEYEQELEKQGRSYVVEHARARWKELIQCYFKEATWFNKGYMPQFDEYMENALITTVCFLLIPALLLGVGSATRETYDFLINNPRIVTAMAKISRVIDDVATYKVEKERGQVATGIDCYMKQYGASKEEAFEKLHEMAEDAWKDLNEELLKKSIPNEVAIRALNQARLMDIFYKHDQDGYTNPEKVLKPQIISLLVDPIDL</sequence>
<evidence type="ECO:0000313" key="2">
    <source>
        <dbReference type="Proteomes" id="UP001060085"/>
    </source>
</evidence>
<keyword evidence="2" id="KW-1185">Reference proteome</keyword>
<evidence type="ECO:0000313" key="1">
    <source>
        <dbReference type="EMBL" id="KAI5665046.1"/>
    </source>
</evidence>
<dbReference type="EMBL" id="CM044705">
    <property type="protein sequence ID" value="KAI5665046.1"/>
    <property type="molecule type" value="Genomic_DNA"/>
</dbReference>
<dbReference type="Proteomes" id="UP001060085">
    <property type="component" value="Linkage Group LG05"/>
</dbReference>
<name>A0ACC0AWS8_CATRO</name>
<gene>
    <name evidence="1" type="ORF">M9H77_24369</name>
</gene>
<proteinExistence type="predicted"/>